<dbReference type="RefSeq" id="WP_017411142.1">
    <property type="nucleotide sequence ID" value="NZ_BPOS01000033.1"/>
</dbReference>
<comment type="caution">
    <text evidence="1">The sequence shown here is derived from an EMBL/GenBank/DDBJ whole genome shotgun (WGS) entry which is preliminary data.</text>
</comment>
<protein>
    <submittedName>
        <fullName evidence="1">Uncharacterized protein</fullName>
    </submittedName>
</protein>
<sequence>MKIDYTRAHRVVEVVEMGNKTLCEWRRSEIPADLKTLRKIVRKPKFVCGKCARSANDKSYLCQPLRLKEKEA</sequence>
<accession>A0A1V2F2M1</accession>
<dbReference type="EMBL" id="DACTUL010000037">
    <property type="protein sequence ID" value="HAT6345927.1"/>
    <property type="molecule type" value="Genomic_DNA"/>
</dbReference>
<dbReference type="Proteomes" id="UP000859505">
    <property type="component" value="Unassembled WGS sequence"/>
</dbReference>
<evidence type="ECO:0000313" key="1">
    <source>
        <dbReference type="EMBL" id="HAT6345927.1"/>
    </source>
</evidence>
<proteinExistence type="predicted"/>
<evidence type="ECO:0000313" key="2">
    <source>
        <dbReference type="Proteomes" id="UP000859505"/>
    </source>
</evidence>
<reference evidence="1" key="2">
    <citation type="submission" date="2020-01" db="EMBL/GenBank/DDBJ databases">
        <authorList>
            <consortium name="NCBI Pathogen Detection Project"/>
        </authorList>
    </citation>
    <scope>NUCLEOTIDE SEQUENCE</scope>
    <source>
        <strain evidence="1">OLC2673_Aeromonas</strain>
    </source>
</reference>
<name>A0A1V2F2M1_AERHY</name>
<dbReference type="AlphaFoldDB" id="A0A1V2F2M1"/>
<gene>
    <name evidence="1" type="ORF">JAJ28_003715</name>
</gene>
<organism evidence="1 2">
    <name type="scientific">Aeromonas hydrophila</name>
    <dbReference type="NCBI Taxonomy" id="644"/>
    <lineage>
        <taxon>Bacteria</taxon>
        <taxon>Pseudomonadati</taxon>
        <taxon>Pseudomonadota</taxon>
        <taxon>Gammaproteobacteria</taxon>
        <taxon>Aeromonadales</taxon>
        <taxon>Aeromonadaceae</taxon>
        <taxon>Aeromonas</taxon>
    </lineage>
</organism>
<reference evidence="1" key="1">
    <citation type="journal article" date="2018" name="Genome Biol.">
        <title>SKESA: strategic k-mer extension for scrupulous assemblies.</title>
        <authorList>
            <person name="Souvorov A."/>
            <person name="Agarwala R."/>
            <person name="Lipman D.J."/>
        </authorList>
    </citation>
    <scope>NUCLEOTIDE SEQUENCE</scope>
    <source>
        <strain evidence="1">OLC2673_Aeromonas</strain>
    </source>
</reference>